<dbReference type="FunFam" id="3.10.50.40:FF:000006">
    <property type="entry name" value="Peptidyl-prolyl cis-trans isomerase"/>
    <property type="match status" value="1"/>
</dbReference>
<dbReference type="PANTHER" id="PTHR46512">
    <property type="entry name" value="PEPTIDYLPROLYL ISOMERASE"/>
    <property type="match status" value="1"/>
</dbReference>
<evidence type="ECO:0000313" key="10">
    <source>
        <dbReference type="EMBL" id="ADD38928.1"/>
    </source>
</evidence>
<comment type="catalytic activity">
    <reaction evidence="1 7">
        <text>[protein]-peptidylproline (omega=180) = [protein]-peptidylproline (omega=0)</text>
        <dbReference type="Rhea" id="RHEA:16237"/>
        <dbReference type="Rhea" id="RHEA-COMP:10747"/>
        <dbReference type="Rhea" id="RHEA-COMP:10748"/>
        <dbReference type="ChEBI" id="CHEBI:83833"/>
        <dbReference type="ChEBI" id="CHEBI:83834"/>
        <dbReference type="EC" id="5.2.1.8"/>
    </reaction>
</comment>
<keyword evidence="6 7" id="KW-0413">Isomerase</keyword>
<evidence type="ECO:0000256" key="3">
    <source>
        <dbReference type="ARBA" id="ARBA00022737"/>
    </source>
</evidence>
<feature type="domain" description="PPIase FKBP-type" evidence="9">
    <location>
        <begin position="32"/>
        <end position="121"/>
    </location>
</feature>
<keyword evidence="5 7" id="KW-0697">Rotamase</keyword>
<dbReference type="PROSITE" id="PS50059">
    <property type="entry name" value="FKBP_PPIASE"/>
    <property type="match status" value="2"/>
</dbReference>
<gene>
    <name evidence="10" type="primary">FKBP4</name>
</gene>
<reference evidence="10" key="1">
    <citation type="submission" date="2010-03" db="EMBL/GenBank/DDBJ databases">
        <title>Atlantic Lepeophtheirus salmonis ESTs and full-length cDNAs.</title>
        <authorList>
            <person name="Yasuike M."/>
            <person name="von Schalburg K."/>
            <person name="Cooper G."/>
            <person name="Leong J."/>
            <person name="Nilsen F."/>
            <person name="Jones S.R.M."/>
            <person name="Koop B.F."/>
        </authorList>
    </citation>
    <scope>NUCLEOTIDE SEQUENCE</scope>
    <source>
        <strain evidence="10">Atlantic form</strain>
        <tissue evidence="10">Mixed tissue</tissue>
    </source>
</reference>
<dbReference type="OrthoDB" id="433738at2759"/>
<evidence type="ECO:0000256" key="7">
    <source>
        <dbReference type="PROSITE-ProRule" id="PRU00277"/>
    </source>
</evidence>
<dbReference type="AlphaFoldDB" id="D3PK42"/>
<dbReference type="EMBL" id="BT121998">
    <property type="protein sequence ID" value="ADD38928.1"/>
    <property type="molecule type" value="mRNA"/>
</dbReference>
<dbReference type="EC" id="5.2.1.8" evidence="2 7"/>
<evidence type="ECO:0000256" key="8">
    <source>
        <dbReference type="PROSITE-ProRule" id="PRU00339"/>
    </source>
</evidence>
<sequence length="428" mass="48364">MEEIDITQDKSGKVLKKILTPGDPAKGTPWKGDEVTVHYTGTLHSDGSKFDSSRDRGDQFKFKVGVGQVIKGWDIGIMSMYIGEKSLFTIQSDFGYGDMGSPPKIPPGATLVFEVELFNYGGEDVTESEDKCVIKRIKSAGNDNESPKDDTIVDISFTARVEGSKEPFDQRDNVKFSLGFGFENNIPIGLEIAIKKMVPKEEAQVTMKTLKYATQVYKSFDSVPTNSVLVYDITLNSMEHSKERWQCTPEENFETAKCIKVKGTEYFKKTQFDIACKLYIKALGYISDSPELKDDGNTELEELSKSLELNIIMCYLKMKEWLEAKNRCDTFISSNKDSAKAFFRRGEALMGLCEPALAKKDFKMVVELEPENKAGKNRLIEVTNKVNEQKKKEAALYANMFEKFAADDVRREVEAQKKVKPVEIEDWK</sequence>
<evidence type="ECO:0000256" key="1">
    <source>
        <dbReference type="ARBA" id="ARBA00000971"/>
    </source>
</evidence>
<dbReference type="PROSITE" id="PS50005">
    <property type="entry name" value="TPR"/>
    <property type="match status" value="1"/>
</dbReference>
<accession>D3PK42</accession>
<dbReference type="Gene3D" id="1.25.40.10">
    <property type="entry name" value="Tetratricopeptide repeat domain"/>
    <property type="match status" value="1"/>
</dbReference>
<dbReference type="Gene3D" id="3.10.50.40">
    <property type="match status" value="2"/>
</dbReference>
<dbReference type="GO" id="GO:0003755">
    <property type="term" value="F:peptidyl-prolyl cis-trans isomerase activity"/>
    <property type="evidence" value="ECO:0007669"/>
    <property type="project" value="UniProtKB-KW"/>
</dbReference>
<name>D3PK42_LEPSM</name>
<dbReference type="SMART" id="SM00028">
    <property type="entry name" value="TPR"/>
    <property type="match status" value="2"/>
</dbReference>
<evidence type="ECO:0000256" key="6">
    <source>
        <dbReference type="ARBA" id="ARBA00023235"/>
    </source>
</evidence>
<evidence type="ECO:0000256" key="2">
    <source>
        <dbReference type="ARBA" id="ARBA00013194"/>
    </source>
</evidence>
<dbReference type="OMA" id="FGAEGNE"/>
<dbReference type="InterPro" id="IPR011990">
    <property type="entry name" value="TPR-like_helical_dom_sf"/>
</dbReference>
<dbReference type="SUPFAM" id="SSF54534">
    <property type="entry name" value="FKBP-like"/>
    <property type="match status" value="2"/>
</dbReference>
<dbReference type="InterPro" id="IPR019734">
    <property type="entry name" value="TPR_rpt"/>
</dbReference>
<dbReference type="InterPro" id="IPR046357">
    <property type="entry name" value="PPIase_dom_sf"/>
</dbReference>
<dbReference type="Pfam" id="PF00254">
    <property type="entry name" value="FKBP_C"/>
    <property type="match status" value="2"/>
</dbReference>
<dbReference type="InterPro" id="IPR001179">
    <property type="entry name" value="PPIase_FKBP_dom"/>
</dbReference>
<dbReference type="InterPro" id="IPR050754">
    <property type="entry name" value="FKBP4/5/8-like"/>
</dbReference>
<proteinExistence type="evidence at transcript level"/>
<keyword evidence="4 8" id="KW-0802">TPR repeat</keyword>
<protein>
    <recommendedName>
        <fullName evidence="2 7">peptidylprolyl isomerase</fullName>
        <ecNumber evidence="2 7">5.2.1.8</ecNumber>
    </recommendedName>
</protein>
<dbReference type="PANTHER" id="PTHR46512:SF9">
    <property type="entry name" value="PEPTIDYLPROLYL ISOMERASE"/>
    <property type="match status" value="1"/>
</dbReference>
<evidence type="ECO:0000256" key="4">
    <source>
        <dbReference type="ARBA" id="ARBA00022803"/>
    </source>
</evidence>
<feature type="repeat" description="TPR" evidence="8">
    <location>
        <begin position="339"/>
        <end position="372"/>
    </location>
</feature>
<organism evidence="10">
    <name type="scientific">Lepeophtheirus salmonis</name>
    <name type="common">Salmon louse</name>
    <name type="synonym">Caligus salmonis</name>
    <dbReference type="NCBI Taxonomy" id="72036"/>
    <lineage>
        <taxon>Eukaryota</taxon>
        <taxon>Metazoa</taxon>
        <taxon>Ecdysozoa</taxon>
        <taxon>Arthropoda</taxon>
        <taxon>Crustacea</taxon>
        <taxon>Multicrustacea</taxon>
        <taxon>Hexanauplia</taxon>
        <taxon>Copepoda</taxon>
        <taxon>Siphonostomatoida</taxon>
        <taxon>Caligidae</taxon>
        <taxon>Lepeophtheirus</taxon>
    </lineage>
</organism>
<evidence type="ECO:0000259" key="9">
    <source>
        <dbReference type="PROSITE" id="PS50059"/>
    </source>
</evidence>
<dbReference type="SUPFAM" id="SSF48452">
    <property type="entry name" value="TPR-like"/>
    <property type="match status" value="1"/>
</dbReference>
<feature type="domain" description="PPIase FKBP-type" evidence="9">
    <location>
        <begin position="150"/>
        <end position="239"/>
    </location>
</feature>
<keyword evidence="3" id="KW-0677">Repeat</keyword>
<evidence type="ECO:0000256" key="5">
    <source>
        <dbReference type="ARBA" id="ARBA00023110"/>
    </source>
</evidence>